<feature type="region of interest" description="Disordered" evidence="1">
    <location>
        <begin position="127"/>
        <end position="148"/>
    </location>
</feature>
<protein>
    <submittedName>
        <fullName evidence="2">Uncharacterized protein</fullName>
    </submittedName>
</protein>
<evidence type="ECO:0000313" key="2">
    <source>
        <dbReference type="EMBL" id="ATB30498.1"/>
    </source>
</evidence>
<keyword evidence="3" id="KW-1185">Reference proteome</keyword>
<dbReference type="Proteomes" id="UP000217289">
    <property type="component" value="Chromosome"/>
</dbReference>
<evidence type="ECO:0000313" key="3">
    <source>
        <dbReference type="Proteomes" id="UP000217289"/>
    </source>
</evidence>
<sequence length="166" mass="18708">MLKSAMNEWAFKAIQLETAVLALEEVGLPGDMKALCDKAEQALLEVVRAWNAKKPQADTRKWKVEPAQPQGTPQDDELVELLEQMKEDGVEEWTLHRLTSDKGDTVETLVTEDRAWMSAGGEYYSGQWDEEKQELDVGRDDEEGELGTGLVLNLRGELVFESQLKD</sequence>
<dbReference type="AlphaFoldDB" id="A0A250IGV1"/>
<dbReference type="EMBL" id="CP022163">
    <property type="protein sequence ID" value="ATB30498.1"/>
    <property type="molecule type" value="Genomic_DNA"/>
</dbReference>
<name>A0A250IGV1_9BACT</name>
<organism evidence="2 3">
    <name type="scientific">Melittangium boletus DSM 14713</name>
    <dbReference type="NCBI Taxonomy" id="1294270"/>
    <lineage>
        <taxon>Bacteria</taxon>
        <taxon>Pseudomonadati</taxon>
        <taxon>Myxococcota</taxon>
        <taxon>Myxococcia</taxon>
        <taxon>Myxococcales</taxon>
        <taxon>Cystobacterineae</taxon>
        <taxon>Archangiaceae</taxon>
        <taxon>Melittangium</taxon>
    </lineage>
</organism>
<reference evidence="2 3" key="1">
    <citation type="submission" date="2017-06" db="EMBL/GenBank/DDBJ databases">
        <authorList>
            <person name="Kim H.J."/>
            <person name="Triplett B.A."/>
        </authorList>
    </citation>
    <scope>NUCLEOTIDE SEQUENCE [LARGE SCALE GENOMIC DNA]</scope>
    <source>
        <strain evidence="2 3">DSM 14713</strain>
    </source>
</reference>
<dbReference type="RefSeq" id="WP_095978944.1">
    <property type="nucleotide sequence ID" value="NZ_CP022163.1"/>
</dbReference>
<dbReference type="OrthoDB" id="5382028at2"/>
<evidence type="ECO:0000256" key="1">
    <source>
        <dbReference type="SAM" id="MobiDB-lite"/>
    </source>
</evidence>
<dbReference type="KEGG" id="mbd:MEBOL_003959"/>
<gene>
    <name evidence="2" type="ORF">MEBOL_003959</name>
</gene>
<proteinExistence type="predicted"/>
<accession>A0A250IGV1</accession>